<feature type="coiled-coil region" evidence="1">
    <location>
        <begin position="830"/>
        <end position="857"/>
    </location>
</feature>
<feature type="region of interest" description="Disordered" evidence="2">
    <location>
        <begin position="930"/>
        <end position="981"/>
    </location>
</feature>
<dbReference type="CDD" id="cd00882">
    <property type="entry name" value="Ras_like_GTPase"/>
    <property type="match status" value="1"/>
</dbReference>
<evidence type="ECO:0000256" key="2">
    <source>
        <dbReference type="SAM" id="MobiDB-lite"/>
    </source>
</evidence>
<evidence type="ECO:0000256" key="1">
    <source>
        <dbReference type="SAM" id="Coils"/>
    </source>
</evidence>
<dbReference type="InterPro" id="IPR027417">
    <property type="entry name" value="P-loop_NTPase"/>
</dbReference>
<evidence type="ECO:0000313" key="5">
    <source>
        <dbReference type="Proteomes" id="UP001309876"/>
    </source>
</evidence>
<evidence type="ECO:0000313" key="4">
    <source>
        <dbReference type="EMBL" id="KAK5080601.1"/>
    </source>
</evidence>
<feature type="region of interest" description="Disordered" evidence="2">
    <location>
        <begin position="1"/>
        <end position="41"/>
    </location>
</feature>
<feature type="domain" description="Dynamin N-terminal" evidence="3">
    <location>
        <begin position="99"/>
        <end position="321"/>
    </location>
</feature>
<accession>A0AAN7PHN4</accession>
<evidence type="ECO:0000259" key="3">
    <source>
        <dbReference type="Pfam" id="PF00350"/>
    </source>
</evidence>
<feature type="compositionally biased region" description="Acidic residues" evidence="2">
    <location>
        <begin position="960"/>
        <end position="981"/>
    </location>
</feature>
<name>A0AAN7PHN4_9EURO</name>
<keyword evidence="5" id="KW-1185">Reference proteome</keyword>
<protein>
    <recommendedName>
        <fullName evidence="3">Dynamin N-terminal domain-containing protein</fullName>
    </recommendedName>
</protein>
<dbReference type="SUPFAM" id="SSF52540">
    <property type="entry name" value="P-loop containing nucleoside triphosphate hydrolases"/>
    <property type="match status" value="1"/>
</dbReference>
<dbReference type="InterPro" id="IPR045063">
    <property type="entry name" value="Dynamin_N"/>
</dbReference>
<feature type="compositionally biased region" description="Basic residues" evidence="2">
    <location>
        <begin position="1"/>
        <end position="13"/>
    </location>
</feature>
<proteinExistence type="predicted"/>
<reference evidence="4 5" key="1">
    <citation type="submission" date="2023-08" db="EMBL/GenBank/DDBJ databases">
        <title>Black Yeasts Isolated from many extreme environments.</title>
        <authorList>
            <person name="Coleine C."/>
            <person name="Stajich J.E."/>
            <person name="Selbmann L."/>
        </authorList>
    </citation>
    <scope>NUCLEOTIDE SEQUENCE [LARGE SCALE GENOMIC DNA]</scope>
    <source>
        <strain evidence="4 5">CCFEE 5910</strain>
    </source>
</reference>
<sequence>MTGKARGKPAAKKTKIESDRNQSKDDKKKEMHPTRDTAFANDAIRSLESDSRMLTSANSQQQEYFHSVLDKIQSETLGRILYDELREVSSTSIHAQAQIALIGETGAGKSTMASTLLRYRKLIPAMGATGDACTAAPTKIMYNEEPDSFKLEFVYINQEELKELFDAAKTVIDSLEPTLRSSDSRLGRIKKISGWSDDDIMSKPFEDILAIDNVKNIITSAQPVTVHHTTEEQCCSELKQRMTAFSKQSGLHSALMKEAQVYVKAELLKYATLIDLPGSGDDDPARRERYIEYMKSSTALCIFTPAVRANSNACYQDLIKRAIGEFQYDGRLNRIVLVCTKADNCDENEIHDDMDLPEVRAARKAKVIADGEYRAKIDAIEEDRKQLEDHIKKAHDCRLAAIEWQKRKVSLPKLKRPPKTPCSPIDDIIRPLLTAPLDAASCVIAKTKCTEEAARLAEICISLRSSINVQRYEAKESESRRDSLLLEYNRIAIAARSRYLKAKQIEKFMDLVVERLLAAAEADRATRGKYETVVPIEEIQAEDVPVFCTSAAEYKALAMPNPGDSKERTIKNKEDTDVPSLQRHLAITALRSRQNLLKELKLRLELAHTSLAEAISSRLDALPCDIKVADLDISDFRCRLRNFVYSVQAAVKAVRSGVDASYRRQFNIPFGQIEIQVRKQTYEEMHLYAETPKPDEPNKQGLYWQEYKAKVGIKSIKLILERCFNEVLGMVKELHSDFQKLTALVGINLASTIRMTDQLPRREQRLRQIIQNLTAKIENVHVKASESVASDVQKAYQRAYEEAYAISGPGTRQNMIDILFAALERDQVIKKSIEKLVSRLEQDLNRCKDRLDTELNKLAELIMADYNYAVQQSNGEPDAKTQAIKEDLRVGIAARGHGVTLACGAKRERTDDLEDEDAARMEDIMRMKQIRRQKHSGSEGGQGTSTNSRSSSDSVLDVEVTNDAETGEEETKEDSSAEECG</sequence>
<dbReference type="Proteomes" id="UP001309876">
    <property type="component" value="Unassembled WGS sequence"/>
</dbReference>
<organism evidence="4 5">
    <name type="scientific">Lithohypha guttulata</name>
    <dbReference type="NCBI Taxonomy" id="1690604"/>
    <lineage>
        <taxon>Eukaryota</taxon>
        <taxon>Fungi</taxon>
        <taxon>Dikarya</taxon>
        <taxon>Ascomycota</taxon>
        <taxon>Pezizomycotina</taxon>
        <taxon>Eurotiomycetes</taxon>
        <taxon>Chaetothyriomycetidae</taxon>
        <taxon>Chaetothyriales</taxon>
        <taxon>Trichomeriaceae</taxon>
        <taxon>Lithohypha</taxon>
    </lineage>
</organism>
<dbReference type="PANTHER" id="PTHR36681:SF3">
    <property type="entry name" value="NUCLEAR GTPASE, GERMINAL CENTER-ASSOCIATED, TANDEM DUPLICATE 3"/>
    <property type="match status" value="1"/>
</dbReference>
<dbReference type="PANTHER" id="PTHR36681">
    <property type="entry name" value="NUCLEAR GTPASE, GERMINAL CENTER-ASSOCIATED, TANDEM DUPLICATE 3"/>
    <property type="match status" value="1"/>
</dbReference>
<keyword evidence="1" id="KW-0175">Coiled coil</keyword>
<dbReference type="Pfam" id="PF00350">
    <property type="entry name" value="Dynamin_N"/>
    <property type="match status" value="1"/>
</dbReference>
<dbReference type="Gene3D" id="3.40.50.300">
    <property type="entry name" value="P-loop containing nucleotide triphosphate hydrolases"/>
    <property type="match status" value="1"/>
</dbReference>
<feature type="compositionally biased region" description="Basic and acidic residues" evidence="2">
    <location>
        <begin position="14"/>
        <end position="35"/>
    </location>
</feature>
<feature type="compositionally biased region" description="Low complexity" evidence="2">
    <location>
        <begin position="945"/>
        <end position="954"/>
    </location>
</feature>
<gene>
    <name evidence="4" type="ORF">LTR05_008546</name>
</gene>
<comment type="caution">
    <text evidence="4">The sequence shown here is derived from an EMBL/GenBank/DDBJ whole genome shotgun (WGS) entry which is preliminary data.</text>
</comment>
<dbReference type="EMBL" id="JAVRRJ010000013">
    <property type="protein sequence ID" value="KAK5080601.1"/>
    <property type="molecule type" value="Genomic_DNA"/>
</dbReference>
<dbReference type="AlphaFoldDB" id="A0AAN7PHN4"/>